<proteinExistence type="predicted"/>
<evidence type="ECO:0000313" key="3">
    <source>
        <dbReference type="EMBL" id="PAJ69954.1"/>
    </source>
</evidence>
<accession>A0A269PDS4</accession>
<dbReference type="InterPro" id="IPR006050">
    <property type="entry name" value="DNA_photolyase_N"/>
</dbReference>
<dbReference type="Gene3D" id="1.25.40.80">
    <property type="match status" value="1"/>
</dbReference>
<dbReference type="AlphaFoldDB" id="A0A269PDS4"/>
<organism evidence="3 4">
    <name type="scientific">Corynebacterium hadale</name>
    <dbReference type="NCBI Taxonomy" id="2026255"/>
    <lineage>
        <taxon>Bacteria</taxon>
        <taxon>Bacillati</taxon>
        <taxon>Actinomycetota</taxon>
        <taxon>Actinomycetes</taxon>
        <taxon>Mycobacteriales</taxon>
        <taxon>Corynebacteriaceae</taxon>
        <taxon>Corynebacterium</taxon>
    </lineage>
</organism>
<evidence type="ECO:0000313" key="4">
    <source>
        <dbReference type="Proteomes" id="UP000215771"/>
    </source>
</evidence>
<name>A0A269PDS4_9CORY</name>
<feature type="compositionally biased region" description="Polar residues" evidence="1">
    <location>
        <begin position="80"/>
        <end position="95"/>
    </location>
</feature>
<reference evidence="3 4" key="1">
    <citation type="submission" date="2017-08" db="EMBL/GenBank/DDBJ databases">
        <authorList>
            <person name="de Groot N.N."/>
        </authorList>
    </citation>
    <scope>NUCLEOTIDE SEQUENCE [LARGE SCALE GENOMIC DNA]</scope>
    <source>
        <strain evidence="3 4">NBT06-6</strain>
    </source>
</reference>
<dbReference type="Pfam" id="PF00875">
    <property type="entry name" value="DNA_photolyase"/>
    <property type="match status" value="1"/>
</dbReference>
<gene>
    <name evidence="3" type="ORF">CIG21_05820</name>
</gene>
<dbReference type="Proteomes" id="UP000215771">
    <property type="component" value="Unassembled WGS sequence"/>
</dbReference>
<sequence length="148" mass="15744">MTWNRCYHLTDIDAQGKEATGAVSHPGFLLTEPWEVRTGSGTPYRVFTPFSKKAQGMLLDAPPSPTPAPAVEGLEGVEGASTSVDEPESSATLTAHCTPGDRMARGRAPRDGPRCATPRAARPLAARGRRRAVLPYLQSAHAAAEVRP</sequence>
<evidence type="ECO:0000256" key="1">
    <source>
        <dbReference type="SAM" id="MobiDB-lite"/>
    </source>
</evidence>
<comment type="caution">
    <text evidence="3">The sequence shown here is derived from an EMBL/GenBank/DDBJ whole genome shotgun (WGS) entry which is preliminary data.</text>
</comment>
<dbReference type="RefSeq" id="WP_095276857.1">
    <property type="nucleotide sequence ID" value="NZ_CP047655.1"/>
</dbReference>
<dbReference type="EMBL" id="NQMQ01000011">
    <property type="protein sequence ID" value="PAJ69954.1"/>
    <property type="molecule type" value="Genomic_DNA"/>
</dbReference>
<protein>
    <recommendedName>
        <fullName evidence="2">Photolyase/cryptochrome alpha/beta domain-containing protein</fullName>
    </recommendedName>
</protein>
<feature type="compositionally biased region" description="Basic and acidic residues" evidence="1">
    <location>
        <begin position="102"/>
        <end position="113"/>
    </location>
</feature>
<dbReference type="SUPFAM" id="SSF52425">
    <property type="entry name" value="Cryptochrome/photolyase, N-terminal domain"/>
    <property type="match status" value="1"/>
</dbReference>
<feature type="domain" description="Photolyase/cryptochrome alpha/beta" evidence="2">
    <location>
        <begin position="20"/>
        <end position="65"/>
    </location>
</feature>
<evidence type="ECO:0000259" key="2">
    <source>
        <dbReference type="Pfam" id="PF00875"/>
    </source>
</evidence>
<dbReference type="InterPro" id="IPR036155">
    <property type="entry name" value="Crypto/Photolyase_N_sf"/>
</dbReference>
<feature type="region of interest" description="Disordered" evidence="1">
    <location>
        <begin position="78"/>
        <end position="121"/>
    </location>
</feature>